<dbReference type="PANTHER" id="PTHR43537">
    <property type="entry name" value="TRANSCRIPTIONAL REGULATOR, GNTR FAMILY"/>
    <property type="match status" value="1"/>
</dbReference>
<organism evidence="6 7">
    <name type="scientific">Nocardioides thalensis</name>
    <dbReference type="NCBI Taxonomy" id="1914755"/>
    <lineage>
        <taxon>Bacteria</taxon>
        <taxon>Bacillati</taxon>
        <taxon>Actinomycetota</taxon>
        <taxon>Actinomycetes</taxon>
        <taxon>Propionibacteriales</taxon>
        <taxon>Nocardioidaceae</taxon>
        <taxon>Nocardioides</taxon>
    </lineage>
</organism>
<name>A0A853C0U2_9ACTN</name>
<feature type="region of interest" description="Disordered" evidence="4">
    <location>
        <begin position="1"/>
        <end position="20"/>
    </location>
</feature>
<evidence type="ECO:0000313" key="6">
    <source>
        <dbReference type="EMBL" id="NYJ00864.1"/>
    </source>
</evidence>
<dbReference type="PANTHER" id="PTHR43537:SF24">
    <property type="entry name" value="GLUCONATE OPERON TRANSCRIPTIONAL REPRESSOR"/>
    <property type="match status" value="1"/>
</dbReference>
<evidence type="ECO:0000256" key="4">
    <source>
        <dbReference type="SAM" id="MobiDB-lite"/>
    </source>
</evidence>
<dbReference type="InterPro" id="IPR008920">
    <property type="entry name" value="TF_FadR/GntR_C"/>
</dbReference>
<keyword evidence="7" id="KW-1185">Reference proteome</keyword>
<evidence type="ECO:0000256" key="1">
    <source>
        <dbReference type="ARBA" id="ARBA00023015"/>
    </source>
</evidence>
<protein>
    <submittedName>
        <fullName evidence="6">DNA-binding FadR family transcriptional regulator</fullName>
    </submittedName>
</protein>
<dbReference type="SMART" id="SM00345">
    <property type="entry name" value="HTH_GNTR"/>
    <property type="match status" value="1"/>
</dbReference>
<dbReference type="SUPFAM" id="SSF48008">
    <property type="entry name" value="GntR ligand-binding domain-like"/>
    <property type="match status" value="1"/>
</dbReference>
<dbReference type="Pfam" id="PF07729">
    <property type="entry name" value="FCD"/>
    <property type="match status" value="1"/>
</dbReference>
<dbReference type="Gene3D" id="1.10.10.10">
    <property type="entry name" value="Winged helix-like DNA-binding domain superfamily/Winged helix DNA-binding domain"/>
    <property type="match status" value="1"/>
</dbReference>
<gene>
    <name evidence="6" type="ORF">HNR19_001562</name>
</gene>
<dbReference type="Proteomes" id="UP000530424">
    <property type="component" value="Unassembled WGS sequence"/>
</dbReference>
<dbReference type="InterPro" id="IPR011711">
    <property type="entry name" value="GntR_C"/>
</dbReference>
<dbReference type="Pfam" id="PF00392">
    <property type="entry name" value="GntR"/>
    <property type="match status" value="1"/>
</dbReference>
<comment type="caution">
    <text evidence="6">The sequence shown here is derived from an EMBL/GenBank/DDBJ whole genome shotgun (WGS) entry which is preliminary data.</text>
</comment>
<feature type="compositionally biased region" description="Basic residues" evidence="4">
    <location>
        <begin position="11"/>
        <end position="20"/>
    </location>
</feature>
<dbReference type="CDD" id="cd07377">
    <property type="entry name" value="WHTH_GntR"/>
    <property type="match status" value="1"/>
</dbReference>
<dbReference type="PROSITE" id="PS50949">
    <property type="entry name" value="HTH_GNTR"/>
    <property type="match status" value="1"/>
</dbReference>
<dbReference type="InterPro" id="IPR036390">
    <property type="entry name" value="WH_DNA-bd_sf"/>
</dbReference>
<evidence type="ECO:0000313" key="7">
    <source>
        <dbReference type="Proteomes" id="UP000530424"/>
    </source>
</evidence>
<dbReference type="InterPro" id="IPR036388">
    <property type="entry name" value="WH-like_DNA-bd_sf"/>
</dbReference>
<evidence type="ECO:0000256" key="3">
    <source>
        <dbReference type="ARBA" id="ARBA00023163"/>
    </source>
</evidence>
<sequence length="257" mass="27718">MADTETGARARSSRRIRHGSRTRSAIFAPLEDVGRAVRIEQRLASAIRSGLLQDGERLPSEPELASMMGVATVTAREALVALRAQGLVTTVRGRNGGSYVNRPKSADDDVATRLAAMSRVELHDRAAVQLVLLTGCAEVAADRADPDDVDLLSELVPAADEEDTTVWRHAEAEFFLSLAALTQSARLTREMVRLESDFGHLARHPLGSPEVRAHSRQCLLALLDALRAHDGEAARAAVRAHAGRTLDELSVLQAAAR</sequence>
<dbReference type="GO" id="GO:0003677">
    <property type="term" value="F:DNA binding"/>
    <property type="evidence" value="ECO:0007669"/>
    <property type="project" value="UniProtKB-KW"/>
</dbReference>
<proteinExistence type="predicted"/>
<evidence type="ECO:0000259" key="5">
    <source>
        <dbReference type="PROSITE" id="PS50949"/>
    </source>
</evidence>
<evidence type="ECO:0000256" key="2">
    <source>
        <dbReference type="ARBA" id="ARBA00023125"/>
    </source>
</evidence>
<keyword evidence="1" id="KW-0805">Transcription regulation</keyword>
<dbReference type="SMART" id="SM00895">
    <property type="entry name" value="FCD"/>
    <property type="match status" value="1"/>
</dbReference>
<dbReference type="SUPFAM" id="SSF46785">
    <property type="entry name" value="Winged helix' DNA-binding domain"/>
    <property type="match status" value="1"/>
</dbReference>
<dbReference type="AlphaFoldDB" id="A0A853C0U2"/>
<dbReference type="Gene3D" id="1.20.120.530">
    <property type="entry name" value="GntR ligand-binding domain-like"/>
    <property type="match status" value="1"/>
</dbReference>
<keyword evidence="3" id="KW-0804">Transcription</keyword>
<dbReference type="EMBL" id="JACCFP010000001">
    <property type="protein sequence ID" value="NYJ00864.1"/>
    <property type="molecule type" value="Genomic_DNA"/>
</dbReference>
<reference evidence="6 7" key="1">
    <citation type="submission" date="2020-07" db="EMBL/GenBank/DDBJ databases">
        <title>Sequencing the genomes of 1000 actinobacteria strains.</title>
        <authorList>
            <person name="Klenk H.-P."/>
        </authorList>
    </citation>
    <scope>NUCLEOTIDE SEQUENCE [LARGE SCALE GENOMIC DNA]</scope>
    <source>
        <strain evidence="6 7">DSM 103833</strain>
    </source>
</reference>
<dbReference type="InterPro" id="IPR000524">
    <property type="entry name" value="Tscrpt_reg_HTH_GntR"/>
</dbReference>
<dbReference type="GO" id="GO:0003700">
    <property type="term" value="F:DNA-binding transcription factor activity"/>
    <property type="evidence" value="ECO:0007669"/>
    <property type="project" value="InterPro"/>
</dbReference>
<dbReference type="PRINTS" id="PR00035">
    <property type="entry name" value="HTHGNTR"/>
</dbReference>
<feature type="domain" description="HTH gntR-type" evidence="5">
    <location>
        <begin position="33"/>
        <end position="103"/>
    </location>
</feature>
<dbReference type="RefSeq" id="WP_343047103.1">
    <property type="nucleotide sequence ID" value="NZ_JACCFP010000001.1"/>
</dbReference>
<keyword evidence="2 6" id="KW-0238">DNA-binding</keyword>
<accession>A0A853C0U2</accession>